<feature type="domain" description="RNase H type-1" evidence="9">
    <location>
        <begin position="142"/>
        <end position="304"/>
    </location>
</feature>
<evidence type="ECO:0000256" key="3">
    <source>
        <dbReference type="ARBA" id="ARBA00012180"/>
    </source>
</evidence>
<feature type="region of interest" description="Disordered" evidence="8">
    <location>
        <begin position="75"/>
        <end position="112"/>
    </location>
</feature>
<dbReference type="CDD" id="cd13934">
    <property type="entry name" value="RNase_H_Dikarya_like"/>
    <property type="match status" value="1"/>
</dbReference>
<dbReference type="EC" id="3.1.26.4" evidence="3"/>
<dbReference type="PANTHER" id="PTHR10642">
    <property type="entry name" value="RIBONUCLEASE H1"/>
    <property type="match status" value="1"/>
</dbReference>
<dbReference type="Proteomes" id="UP000799444">
    <property type="component" value="Unassembled WGS sequence"/>
</dbReference>
<dbReference type="GO" id="GO:0003676">
    <property type="term" value="F:nucleic acid binding"/>
    <property type="evidence" value="ECO:0007669"/>
    <property type="project" value="InterPro"/>
</dbReference>
<keyword evidence="7" id="KW-0378">Hydrolase</keyword>
<dbReference type="InterPro" id="IPR050092">
    <property type="entry name" value="RNase_H"/>
</dbReference>
<evidence type="ECO:0000259" key="9">
    <source>
        <dbReference type="PROSITE" id="PS50879"/>
    </source>
</evidence>
<dbReference type="AlphaFoldDB" id="A0A9P4QNU4"/>
<feature type="compositionally biased region" description="Acidic residues" evidence="8">
    <location>
        <begin position="77"/>
        <end position="89"/>
    </location>
</feature>
<reference evidence="10" key="1">
    <citation type="journal article" date="2020" name="Stud. Mycol.">
        <title>101 Dothideomycetes genomes: a test case for predicting lifestyles and emergence of pathogens.</title>
        <authorList>
            <person name="Haridas S."/>
            <person name="Albert R."/>
            <person name="Binder M."/>
            <person name="Bloem J."/>
            <person name="Labutti K."/>
            <person name="Salamov A."/>
            <person name="Andreopoulos B."/>
            <person name="Baker S."/>
            <person name="Barry K."/>
            <person name="Bills G."/>
            <person name="Bluhm B."/>
            <person name="Cannon C."/>
            <person name="Castanera R."/>
            <person name="Culley D."/>
            <person name="Daum C."/>
            <person name="Ezra D."/>
            <person name="Gonzalez J."/>
            <person name="Henrissat B."/>
            <person name="Kuo A."/>
            <person name="Liang C."/>
            <person name="Lipzen A."/>
            <person name="Lutzoni F."/>
            <person name="Magnuson J."/>
            <person name="Mondo S."/>
            <person name="Nolan M."/>
            <person name="Ohm R."/>
            <person name="Pangilinan J."/>
            <person name="Park H.-J."/>
            <person name="Ramirez L."/>
            <person name="Alfaro M."/>
            <person name="Sun H."/>
            <person name="Tritt A."/>
            <person name="Yoshinaga Y."/>
            <person name="Zwiers L.-H."/>
            <person name="Turgeon B."/>
            <person name="Goodwin S."/>
            <person name="Spatafora J."/>
            <person name="Crous P."/>
            <person name="Grigoriev I."/>
        </authorList>
    </citation>
    <scope>NUCLEOTIDE SEQUENCE</scope>
    <source>
        <strain evidence="10">CBS 125425</strain>
    </source>
</reference>
<comment type="catalytic activity">
    <reaction evidence="1">
        <text>Endonucleolytic cleavage to 5'-phosphomonoester.</text>
        <dbReference type="EC" id="3.1.26.4"/>
    </reaction>
</comment>
<keyword evidence="5" id="KW-0479">Metal-binding</keyword>
<sequence>MPLGWYLAQGLYPLGYDSSDDDEGPCQLPDGRWVCGPHGLAVCGRCCSDYTFMGDNSHDEDDEDDAISADADMKDADMEDKDEEEEEEQYPVSSSGLEKRKGTGRVFPAKFSPPNTSITPTELFSRLRTFGGTFVRYTHRNDMRKLLLFTDGACLNNGQPNPQAGWAFVHGPVTSINAEAATVFGRLEAEGPFGDASPQTSNRAELRAVIAALRFRHWTGEDYRTIVIATDSEYVVEGATTWAKKWIKNNWLTSGHQPVKNADLWKMLLGEVERWSDEGLAIEFWKIPRQWNTIADGAAKKAAAESGVSKHWREYMGVIGTDKAVVL</sequence>
<evidence type="ECO:0000313" key="11">
    <source>
        <dbReference type="Proteomes" id="UP000799444"/>
    </source>
</evidence>
<dbReference type="Gene3D" id="3.30.420.10">
    <property type="entry name" value="Ribonuclease H-like superfamily/Ribonuclease H"/>
    <property type="match status" value="1"/>
</dbReference>
<keyword evidence="4" id="KW-0540">Nuclease</keyword>
<dbReference type="EMBL" id="ML996284">
    <property type="protein sequence ID" value="KAF2728344.1"/>
    <property type="molecule type" value="Genomic_DNA"/>
</dbReference>
<dbReference type="PANTHER" id="PTHR10642:SF26">
    <property type="entry name" value="RIBONUCLEASE H1"/>
    <property type="match status" value="1"/>
</dbReference>
<keyword evidence="11" id="KW-1185">Reference proteome</keyword>
<dbReference type="GO" id="GO:0043137">
    <property type="term" value="P:DNA replication, removal of RNA primer"/>
    <property type="evidence" value="ECO:0007669"/>
    <property type="project" value="TreeGrafter"/>
</dbReference>
<evidence type="ECO:0000256" key="7">
    <source>
        <dbReference type="ARBA" id="ARBA00022801"/>
    </source>
</evidence>
<evidence type="ECO:0000256" key="8">
    <source>
        <dbReference type="SAM" id="MobiDB-lite"/>
    </source>
</evidence>
<accession>A0A9P4QNU4</accession>
<dbReference type="GO" id="GO:0046872">
    <property type="term" value="F:metal ion binding"/>
    <property type="evidence" value="ECO:0007669"/>
    <property type="project" value="UniProtKB-KW"/>
</dbReference>
<dbReference type="InterPro" id="IPR012337">
    <property type="entry name" value="RNaseH-like_sf"/>
</dbReference>
<evidence type="ECO:0000256" key="2">
    <source>
        <dbReference type="ARBA" id="ARBA00005300"/>
    </source>
</evidence>
<evidence type="ECO:0000256" key="1">
    <source>
        <dbReference type="ARBA" id="ARBA00000077"/>
    </source>
</evidence>
<evidence type="ECO:0000313" key="10">
    <source>
        <dbReference type="EMBL" id="KAF2728344.1"/>
    </source>
</evidence>
<name>A0A9P4QNU4_9PLEO</name>
<dbReference type="InterPro" id="IPR036397">
    <property type="entry name" value="RNaseH_sf"/>
</dbReference>
<dbReference type="SUPFAM" id="SSF53098">
    <property type="entry name" value="Ribonuclease H-like"/>
    <property type="match status" value="1"/>
</dbReference>
<protein>
    <recommendedName>
        <fullName evidence="3">ribonuclease H</fullName>
        <ecNumber evidence="3">3.1.26.4</ecNumber>
    </recommendedName>
</protein>
<dbReference type="Pfam" id="PF00075">
    <property type="entry name" value="RNase_H"/>
    <property type="match status" value="1"/>
</dbReference>
<comment type="caution">
    <text evidence="10">The sequence shown here is derived from an EMBL/GenBank/DDBJ whole genome shotgun (WGS) entry which is preliminary data.</text>
</comment>
<comment type="similarity">
    <text evidence="2">Belongs to the RNase H family.</text>
</comment>
<proteinExistence type="inferred from homology"/>
<evidence type="ECO:0000256" key="6">
    <source>
        <dbReference type="ARBA" id="ARBA00022759"/>
    </source>
</evidence>
<keyword evidence="6" id="KW-0255">Endonuclease</keyword>
<organism evidence="10 11">
    <name type="scientific">Polyplosphaeria fusca</name>
    <dbReference type="NCBI Taxonomy" id="682080"/>
    <lineage>
        <taxon>Eukaryota</taxon>
        <taxon>Fungi</taxon>
        <taxon>Dikarya</taxon>
        <taxon>Ascomycota</taxon>
        <taxon>Pezizomycotina</taxon>
        <taxon>Dothideomycetes</taxon>
        <taxon>Pleosporomycetidae</taxon>
        <taxon>Pleosporales</taxon>
        <taxon>Tetraplosphaeriaceae</taxon>
        <taxon>Polyplosphaeria</taxon>
    </lineage>
</organism>
<gene>
    <name evidence="10" type="ORF">EJ04DRAFT_516670</name>
</gene>
<dbReference type="InterPro" id="IPR002156">
    <property type="entry name" value="RNaseH_domain"/>
</dbReference>
<dbReference type="GO" id="GO:0004523">
    <property type="term" value="F:RNA-DNA hybrid ribonuclease activity"/>
    <property type="evidence" value="ECO:0007669"/>
    <property type="project" value="UniProtKB-EC"/>
</dbReference>
<evidence type="ECO:0000256" key="5">
    <source>
        <dbReference type="ARBA" id="ARBA00022723"/>
    </source>
</evidence>
<evidence type="ECO:0000256" key="4">
    <source>
        <dbReference type="ARBA" id="ARBA00022722"/>
    </source>
</evidence>
<dbReference type="PROSITE" id="PS50879">
    <property type="entry name" value="RNASE_H_1"/>
    <property type="match status" value="1"/>
</dbReference>
<dbReference type="OrthoDB" id="245563at2759"/>